<evidence type="ECO:0000313" key="2">
    <source>
        <dbReference type="EMBL" id="OIW32426.1"/>
    </source>
</evidence>
<feature type="region of interest" description="Disordered" evidence="1">
    <location>
        <begin position="1"/>
        <end position="27"/>
    </location>
</feature>
<protein>
    <submittedName>
        <fullName evidence="2">Uncharacterized protein</fullName>
    </submittedName>
</protein>
<evidence type="ECO:0000256" key="1">
    <source>
        <dbReference type="SAM" id="MobiDB-lite"/>
    </source>
</evidence>
<evidence type="ECO:0000313" key="3">
    <source>
        <dbReference type="Proteomes" id="UP000182658"/>
    </source>
</evidence>
<feature type="compositionally biased region" description="Polar residues" evidence="1">
    <location>
        <begin position="7"/>
        <end position="24"/>
    </location>
</feature>
<organism evidence="2 3">
    <name type="scientific">Coniochaeta ligniaria NRRL 30616</name>
    <dbReference type="NCBI Taxonomy" id="1408157"/>
    <lineage>
        <taxon>Eukaryota</taxon>
        <taxon>Fungi</taxon>
        <taxon>Dikarya</taxon>
        <taxon>Ascomycota</taxon>
        <taxon>Pezizomycotina</taxon>
        <taxon>Sordariomycetes</taxon>
        <taxon>Sordariomycetidae</taxon>
        <taxon>Coniochaetales</taxon>
        <taxon>Coniochaetaceae</taxon>
        <taxon>Coniochaeta</taxon>
    </lineage>
</organism>
<accession>A0A1J7JXA8</accession>
<dbReference type="EMBL" id="KV875095">
    <property type="protein sequence ID" value="OIW32426.1"/>
    <property type="molecule type" value="Genomic_DNA"/>
</dbReference>
<gene>
    <name evidence="2" type="ORF">CONLIGDRAFT_269411</name>
</gene>
<keyword evidence="3" id="KW-1185">Reference proteome</keyword>
<sequence>MLKRLVSTRNALCTPTSTTNSPSHRLSRHPLCPEQGTFCTHLARQIRSGRLRIYLLALKAVASQCTLLFGIGRKDKGKEEKSWGYTRLGTGAGETRITGRRDFFWLLQRLSLLLFTHSQRFYF</sequence>
<name>A0A1J7JXA8_9PEZI</name>
<proteinExistence type="predicted"/>
<dbReference type="Proteomes" id="UP000182658">
    <property type="component" value="Unassembled WGS sequence"/>
</dbReference>
<reference evidence="2 3" key="1">
    <citation type="submission" date="2016-10" db="EMBL/GenBank/DDBJ databases">
        <title>Draft genome sequence of Coniochaeta ligniaria NRRL30616, a lignocellulolytic fungus for bioabatement of inhibitors in plant biomass hydrolysates.</title>
        <authorList>
            <consortium name="DOE Joint Genome Institute"/>
            <person name="Jimenez D.J."/>
            <person name="Hector R.E."/>
            <person name="Riley R."/>
            <person name="Sun H."/>
            <person name="Grigoriev I.V."/>
            <person name="Van Elsas J.D."/>
            <person name="Nichols N.N."/>
        </authorList>
    </citation>
    <scope>NUCLEOTIDE SEQUENCE [LARGE SCALE GENOMIC DNA]</scope>
    <source>
        <strain evidence="2 3">NRRL 30616</strain>
    </source>
</reference>
<dbReference type="InParanoid" id="A0A1J7JXA8"/>
<dbReference type="AlphaFoldDB" id="A0A1J7JXA8"/>